<keyword evidence="4" id="KW-1185">Reference proteome</keyword>
<evidence type="ECO:0000259" key="2">
    <source>
        <dbReference type="Pfam" id="PF13581"/>
    </source>
</evidence>
<organism evidence="3 4">
    <name type="scientific">Kitasatospora kifunensis</name>
    <name type="common">Streptomyces kifunensis</name>
    <dbReference type="NCBI Taxonomy" id="58351"/>
    <lineage>
        <taxon>Bacteria</taxon>
        <taxon>Bacillati</taxon>
        <taxon>Actinomycetota</taxon>
        <taxon>Actinomycetes</taxon>
        <taxon>Kitasatosporales</taxon>
        <taxon>Streptomycetaceae</taxon>
        <taxon>Kitasatospora</taxon>
    </lineage>
</organism>
<reference evidence="3 4" key="1">
    <citation type="submission" date="2020-08" db="EMBL/GenBank/DDBJ databases">
        <title>Sequencing the genomes of 1000 actinobacteria strains.</title>
        <authorList>
            <person name="Klenk H.-P."/>
        </authorList>
    </citation>
    <scope>NUCLEOTIDE SEQUENCE [LARGE SCALE GENOMIC DNA]</scope>
    <source>
        <strain evidence="3 4">DSM 41654</strain>
    </source>
</reference>
<comment type="caution">
    <text evidence="3">The sequence shown here is derived from an EMBL/GenBank/DDBJ whole genome shotgun (WGS) entry which is preliminary data.</text>
</comment>
<dbReference type="RefSeq" id="WP_184939643.1">
    <property type="nucleotide sequence ID" value="NZ_JACHJV010000001.1"/>
</dbReference>
<dbReference type="InterPro" id="IPR050267">
    <property type="entry name" value="Anti-sigma-factor_SerPK"/>
</dbReference>
<feature type="domain" description="Histidine kinase/HSP90-like ATPase" evidence="2">
    <location>
        <begin position="16"/>
        <end position="128"/>
    </location>
</feature>
<dbReference type="Pfam" id="PF13581">
    <property type="entry name" value="HATPase_c_2"/>
    <property type="match status" value="1"/>
</dbReference>
<dbReference type="Gene3D" id="3.30.565.10">
    <property type="entry name" value="Histidine kinase-like ATPase, C-terminal domain"/>
    <property type="match status" value="1"/>
</dbReference>
<dbReference type="SUPFAM" id="SSF55874">
    <property type="entry name" value="ATPase domain of HSP90 chaperone/DNA topoisomerase II/histidine kinase"/>
    <property type="match status" value="1"/>
</dbReference>
<proteinExistence type="predicted"/>
<gene>
    <name evidence="3" type="ORF">FHR34_005417</name>
</gene>
<dbReference type="PANTHER" id="PTHR35526:SF3">
    <property type="entry name" value="ANTI-SIGMA-F FACTOR RSBW"/>
    <property type="match status" value="1"/>
</dbReference>
<dbReference type="PANTHER" id="PTHR35526">
    <property type="entry name" value="ANTI-SIGMA-F FACTOR RSBW-RELATED"/>
    <property type="match status" value="1"/>
</dbReference>
<dbReference type="Proteomes" id="UP000540506">
    <property type="component" value="Unassembled WGS sequence"/>
</dbReference>
<evidence type="ECO:0000313" key="4">
    <source>
        <dbReference type="Proteomes" id="UP000540506"/>
    </source>
</evidence>
<evidence type="ECO:0000256" key="1">
    <source>
        <dbReference type="ARBA" id="ARBA00022527"/>
    </source>
</evidence>
<dbReference type="InterPro" id="IPR003594">
    <property type="entry name" value="HATPase_dom"/>
</dbReference>
<dbReference type="AlphaFoldDB" id="A0A7W7R6T7"/>
<protein>
    <submittedName>
        <fullName evidence="3">Anti-sigma regulatory factor (Ser/Thr protein kinase)</fullName>
    </submittedName>
</protein>
<accession>A0A7W7R6T7</accession>
<evidence type="ECO:0000313" key="3">
    <source>
        <dbReference type="EMBL" id="MBB4926424.1"/>
    </source>
</evidence>
<dbReference type="EMBL" id="JACHJV010000001">
    <property type="protein sequence ID" value="MBB4926424.1"/>
    <property type="molecule type" value="Genomic_DNA"/>
</dbReference>
<dbReference type="CDD" id="cd16936">
    <property type="entry name" value="HATPase_RsbW-like"/>
    <property type="match status" value="1"/>
</dbReference>
<sequence length="152" mass="16374">MERVYRPQSDVFQVTAGADAVRHARDRIVAVAIGWGVPLAPEALGDLRVCASEVVTNALEHAGGECRVTVRWTGRRLLVEVADWSRRAPVMLSPGDELPSGRGLLLVQVLAGGWDWERTERGKVVRFAFATDAAAPTAAVTEPGVPLVAHSR</sequence>
<keyword evidence="1" id="KW-0418">Kinase</keyword>
<name>A0A7W7R6T7_KITKI</name>
<keyword evidence="1" id="KW-0808">Transferase</keyword>
<keyword evidence="1" id="KW-0723">Serine/threonine-protein kinase</keyword>
<dbReference type="GO" id="GO:0004674">
    <property type="term" value="F:protein serine/threonine kinase activity"/>
    <property type="evidence" value="ECO:0007669"/>
    <property type="project" value="UniProtKB-KW"/>
</dbReference>
<dbReference type="InterPro" id="IPR036890">
    <property type="entry name" value="HATPase_C_sf"/>
</dbReference>